<feature type="transmembrane region" description="Helical" evidence="1">
    <location>
        <begin position="51"/>
        <end position="77"/>
    </location>
</feature>
<dbReference type="Pfam" id="PF07670">
    <property type="entry name" value="Gate"/>
    <property type="match status" value="2"/>
</dbReference>
<gene>
    <name evidence="3" type="ORF">C8P63_10739</name>
</gene>
<dbReference type="RefSeq" id="WP_245920742.1">
    <property type="nucleotide sequence ID" value="NZ_QBKR01000007.1"/>
</dbReference>
<feature type="transmembrane region" description="Helical" evidence="1">
    <location>
        <begin position="387"/>
        <end position="408"/>
    </location>
</feature>
<keyword evidence="4" id="KW-1185">Reference proteome</keyword>
<feature type="transmembrane region" description="Helical" evidence="1">
    <location>
        <begin position="300"/>
        <end position="322"/>
    </location>
</feature>
<comment type="caution">
    <text evidence="3">The sequence shown here is derived from an EMBL/GenBank/DDBJ whole genome shotgun (WGS) entry which is preliminary data.</text>
</comment>
<dbReference type="EMBL" id="QBKR01000007">
    <property type="protein sequence ID" value="PTX61244.1"/>
    <property type="molecule type" value="Genomic_DNA"/>
</dbReference>
<evidence type="ECO:0000259" key="2">
    <source>
        <dbReference type="Pfam" id="PF07670"/>
    </source>
</evidence>
<feature type="transmembrane region" description="Helical" evidence="1">
    <location>
        <begin position="334"/>
        <end position="351"/>
    </location>
</feature>
<protein>
    <submittedName>
        <fullName evidence="3">Sporulation integral membrane protein YlbJ</fullName>
    </submittedName>
</protein>
<dbReference type="NCBIfam" id="TIGR02871">
    <property type="entry name" value="spore_ylbJ"/>
    <property type="match status" value="1"/>
</dbReference>
<sequence>MEPMNPLLHSRFRSLALGAVAFFLVVSLILYPEQAFNSSMKGLKIWWDVVFPALLPFFIASEILMGFGVVHFLGVLLEPLMRPLFRVPGAGAFVMSMGLASGYPIGAKLTARLREQKLITRTEGERLVSFTNTADPLFMFGAVAVGFFHDVALGIIIAVAHYAASLLVGLIMRFHEPHGPSTPPPEPDSTFVLFRGFREMHKARLKDGRSFGQLMGDAITSSVNTLMLIGGFIIMFSVIIELLNQSGVMRFFASLIGGLLSLLKIPADLAPSVISGAFEITLGAQEASELPQTVHMAYKIAIVGAVTAWSGFSVHAQVASILSKTDIRYGPYCFARLVHGTLAGWFTLLLWDPLGDYVRYSHSSIPVFLRQLPETGWQGMAEQISFLGWRVVILLGVMMVLALSVRFFHRFRKEESR</sequence>
<dbReference type="InterPro" id="IPR011642">
    <property type="entry name" value="Gate_dom"/>
</dbReference>
<dbReference type="InterPro" id="IPR014226">
    <property type="entry name" value="Spore_IM_YlbJ"/>
</dbReference>
<name>A0A2T6BYT6_9BACL</name>
<feature type="transmembrane region" description="Helical" evidence="1">
    <location>
        <begin position="127"/>
        <end position="148"/>
    </location>
</feature>
<evidence type="ECO:0000313" key="3">
    <source>
        <dbReference type="EMBL" id="PTX61244.1"/>
    </source>
</evidence>
<dbReference type="AlphaFoldDB" id="A0A2T6BYT6"/>
<feature type="domain" description="Nucleoside transporter/FeoB GTPase Gate" evidence="2">
    <location>
        <begin position="49"/>
        <end position="128"/>
    </location>
</feature>
<evidence type="ECO:0000256" key="1">
    <source>
        <dbReference type="SAM" id="Phobius"/>
    </source>
</evidence>
<organism evidence="3 4">
    <name type="scientific">Melghirimyces profundicolus</name>
    <dbReference type="NCBI Taxonomy" id="1242148"/>
    <lineage>
        <taxon>Bacteria</taxon>
        <taxon>Bacillati</taxon>
        <taxon>Bacillota</taxon>
        <taxon>Bacilli</taxon>
        <taxon>Bacillales</taxon>
        <taxon>Thermoactinomycetaceae</taxon>
        <taxon>Melghirimyces</taxon>
    </lineage>
</organism>
<feature type="transmembrane region" description="Helical" evidence="1">
    <location>
        <begin position="12"/>
        <end position="31"/>
    </location>
</feature>
<evidence type="ECO:0000313" key="4">
    <source>
        <dbReference type="Proteomes" id="UP000244240"/>
    </source>
</evidence>
<feature type="transmembrane region" description="Helical" evidence="1">
    <location>
        <begin position="247"/>
        <end position="265"/>
    </location>
</feature>
<keyword evidence="1" id="KW-0472">Membrane</keyword>
<proteinExistence type="predicted"/>
<feature type="domain" description="Nucleoside transporter/FeoB GTPase Gate" evidence="2">
    <location>
        <begin position="229"/>
        <end position="322"/>
    </location>
</feature>
<feature type="transmembrane region" description="Helical" evidence="1">
    <location>
        <begin position="89"/>
        <end position="107"/>
    </location>
</feature>
<keyword evidence="1" id="KW-0812">Transmembrane</keyword>
<feature type="transmembrane region" description="Helical" evidence="1">
    <location>
        <begin position="218"/>
        <end position="240"/>
    </location>
</feature>
<accession>A0A2T6BYT6</accession>
<dbReference type="Proteomes" id="UP000244240">
    <property type="component" value="Unassembled WGS sequence"/>
</dbReference>
<keyword evidence="1" id="KW-1133">Transmembrane helix</keyword>
<reference evidence="3 4" key="1">
    <citation type="submission" date="2018-04" db="EMBL/GenBank/DDBJ databases">
        <title>Genomic Encyclopedia of Archaeal and Bacterial Type Strains, Phase II (KMG-II): from individual species to whole genera.</title>
        <authorList>
            <person name="Goeker M."/>
        </authorList>
    </citation>
    <scope>NUCLEOTIDE SEQUENCE [LARGE SCALE GENOMIC DNA]</scope>
    <source>
        <strain evidence="3 4">DSM 45787</strain>
    </source>
</reference>